<comment type="caution">
    <text evidence="8">The sequence shown here is derived from an EMBL/GenBank/DDBJ whole genome shotgun (WGS) entry which is preliminary data.</text>
</comment>
<reference evidence="8 9" key="1">
    <citation type="submission" date="2018-07" db="EMBL/GenBank/DDBJ databases">
        <title>Genomic Encyclopedia of Type Strains, Phase III (KMG-III): the genomes of soil and plant-associated and newly described type strains.</title>
        <authorList>
            <person name="Whitman W."/>
        </authorList>
    </citation>
    <scope>NUCLEOTIDE SEQUENCE [LARGE SCALE GENOMIC DNA]</scope>
    <source>
        <strain evidence="8 9">CECT 7506</strain>
    </source>
</reference>
<evidence type="ECO:0000313" key="8">
    <source>
        <dbReference type="EMBL" id="RCW48064.1"/>
    </source>
</evidence>
<protein>
    <submittedName>
        <fullName evidence="8">Putative ABC transport system permease protein</fullName>
    </submittedName>
</protein>
<dbReference type="PIRSF" id="PIRSF018968">
    <property type="entry name" value="ABC_permease_BceB"/>
    <property type="match status" value="1"/>
</dbReference>
<feature type="transmembrane region" description="Helical" evidence="6">
    <location>
        <begin position="570"/>
        <end position="592"/>
    </location>
</feature>
<sequence>MNNKLYRRLAVTNLKKNASMMLPYLITCVTVISLYYIASNLSADAGLKTVPGGNAIVDFMKFGIRLFAALSVLFLLYANSYIMKRRKKELGLYHILGLEKKHIRKVLSIESAICSFASIACGLIIGIGCHPFVTAGLTKIIGTELPFSGARSGPAAANTIITFCVIFLLIFFFNMRQIRTASAVELLKGGRLGEKEPKANWLLAGLGAGLLLCGYTLSFFVHDPEKDTDIMIGAVVCVMIATYLLFMAVSIVVLKLLRRNENFYYKSKNFTLISGMLYRMKQNAVGLSNICIFSTATLLVMTTTVSLYFGINNMVANQYHHDVSITAEAVEEDKLSELLAFIEKNKKQYSLQTANILQYTGGSFTEDLDEDGESDYFFLMPLESYNKLTSQNIGLAKDEVLVYSGSTNVHSDTLSFAQKKVRVKEYLKQFPVDNDFSGIYGMKWLYMVSQKDGLLADQFGPYGASGLHVEFDLTGEERDKSDFSYAISKKAERSSVEVNSRFEFRDSLMVLYGGLLFLGMLISMILLAKTALSIFYKQISEGFDDKERFNILEKVGMSSKEIRSTIRRQILIVFFSPLLLALIHLCVALPMVSKLLKTTFMDNWVIILNSSAVSAAIFVMIYGAVFLLTERVYRKIVTPSKQ</sequence>
<evidence type="ECO:0000256" key="3">
    <source>
        <dbReference type="ARBA" id="ARBA00022692"/>
    </source>
</evidence>
<dbReference type="AlphaFoldDB" id="A0A368W101"/>
<evidence type="ECO:0000256" key="2">
    <source>
        <dbReference type="ARBA" id="ARBA00022475"/>
    </source>
</evidence>
<evidence type="ECO:0000256" key="1">
    <source>
        <dbReference type="ARBA" id="ARBA00004651"/>
    </source>
</evidence>
<feature type="transmembrane region" description="Helical" evidence="6">
    <location>
        <begin position="286"/>
        <end position="311"/>
    </location>
</feature>
<dbReference type="EMBL" id="QPJD01000007">
    <property type="protein sequence ID" value="RCW48064.1"/>
    <property type="molecule type" value="Genomic_DNA"/>
</dbReference>
<feature type="transmembrane region" description="Helical" evidence="6">
    <location>
        <begin position="21"/>
        <end position="39"/>
    </location>
</feature>
<dbReference type="InterPro" id="IPR027022">
    <property type="entry name" value="ABC_permease_BceB-typ"/>
</dbReference>
<feature type="transmembrane region" description="Helical" evidence="6">
    <location>
        <begin position="59"/>
        <end position="78"/>
    </location>
</feature>
<dbReference type="PANTHER" id="PTHR46795:SF3">
    <property type="entry name" value="ABC TRANSPORTER PERMEASE"/>
    <property type="match status" value="1"/>
</dbReference>
<dbReference type="GO" id="GO:0055085">
    <property type="term" value="P:transmembrane transport"/>
    <property type="evidence" value="ECO:0007669"/>
    <property type="project" value="UniProtKB-UniRule"/>
</dbReference>
<keyword evidence="5 6" id="KW-0472">Membrane</keyword>
<feature type="transmembrane region" description="Helical" evidence="6">
    <location>
        <begin position="509"/>
        <end position="528"/>
    </location>
</feature>
<keyword evidence="6" id="KW-0813">Transport</keyword>
<gene>
    <name evidence="8" type="ORF">DFP97_107266</name>
</gene>
<feature type="transmembrane region" description="Helical" evidence="6">
    <location>
        <begin position="201"/>
        <end position="220"/>
    </location>
</feature>
<evidence type="ECO:0000256" key="5">
    <source>
        <dbReference type="ARBA" id="ARBA00023136"/>
    </source>
</evidence>
<feature type="transmembrane region" description="Helical" evidence="6">
    <location>
        <begin position="153"/>
        <end position="173"/>
    </location>
</feature>
<dbReference type="Proteomes" id="UP000252415">
    <property type="component" value="Unassembled WGS sequence"/>
</dbReference>
<accession>A0A368W101</accession>
<dbReference type="GO" id="GO:0005886">
    <property type="term" value="C:plasma membrane"/>
    <property type="evidence" value="ECO:0007669"/>
    <property type="project" value="UniProtKB-SubCell"/>
</dbReference>
<proteinExistence type="inferred from homology"/>
<evidence type="ECO:0000256" key="4">
    <source>
        <dbReference type="ARBA" id="ARBA00022989"/>
    </source>
</evidence>
<feature type="transmembrane region" description="Helical" evidence="6">
    <location>
        <begin position="111"/>
        <end position="133"/>
    </location>
</feature>
<evidence type="ECO:0000256" key="6">
    <source>
        <dbReference type="PIRNR" id="PIRNR018968"/>
    </source>
</evidence>
<comment type="subcellular location">
    <subcellularLocation>
        <location evidence="1 6">Cell membrane</location>
        <topology evidence="1 6">Multi-pass membrane protein</topology>
    </subcellularLocation>
</comment>
<dbReference type="RefSeq" id="WP_114380457.1">
    <property type="nucleotide sequence ID" value="NZ_QPJD01000007.1"/>
</dbReference>
<dbReference type="Pfam" id="PF02687">
    <property type="entry name" value="FtsX"/>
    <property type="match status" value="1"/>
</dbReference>
<feature type="domain" description="ABC3 transporter permease C-terminal" evidence="7">
    <location>
        <begin position="66"/>
        <end position="179"/>
    </location>
</feature>
<comment type="similarity">
    <text evidence="6">Belongs to the ABC-4 integral membrane protein family.</text>
</comment>
<dbReference type="PANTHER" id="PTHR46795">
    <property type="entry name" value="ABC TRANSPORTER PERMEASE-RELATED-RELATED"/>
    <property type="match status" value="1"/>
</dbReference>
<keyword evidence="2 6" id="KW-1003">Cell membrane</keyword>
<dbReference type="InterPro" id="IPR003838">
    <property type="entry name" value="ABC3_permease_C"/>
</dbReference>
<keyword evidence="3 6" id="KW-0812">Transmembrane</keyword>
<keyword evidence="4 6" id="KW-1133">Transmembrane helix</keyword>
<name>A0A368W101_9BACL</name>
<organism evidence="8 9">
    <name type="scientific">Paenibacillus prosopidis</name>
    <dbReference type="NCBI Taxonomy" id="630520"/>
    <lineage>
        <taxon>Bacteria</taxon>
        <taxon>Bacillati</taxon>
        <taxon>Bacillota</taxon>
        <taxon>Bacilli</taxon>
        <taxon>Bacillales</taxon>
        <taxon>Paenibacillaceae</taxon>
        <taxon>Paenibacillus</taxon>
    </lineage>
</organism>
<dbReference type="OrthoDB" id="1705903at2"/>
<keyword evidence="9" id="KW-1185">Reference proteome</keyword>
<evidence type="ECO:0000313" key="9">
    <source>
        <dbReference type="Proteomes" id="UP000252415"/>
    </source>
</evidence>
<evidence type="ECO:0000259" key="7">
    <source>
        <dbReference type="Pfam" id="PF02687"/>
    </source>
</evidence>
<dbReference type="InterPro" id="IPR052536">
    <property type="entry name" value="ABC-4_Integral_Memb_Prot"/>
</dbReference>
<feature type="transmembrane region" description="Helical" evidence="6">
    <location>
        <begin position="604"/>
        <end position="628"/>
    </location>
</feature>
<feature type="transmembrane region" description="Helical" evidence="6">
    <location>
        <begin position="232"/>
        <end position="257"/>
    </location>
</feature>